<proteinExistence type="predicted"/>
<dbReference type="Gene3D" id="3.40.50.300">
    <property type="entry name" value="P-loop containing nucleotide triphosphate hydrolases"/>
    <property type="match status" value="1"/>
</dbReference>
<organism evidence="3 4">
    <name type="scientific">Zunongwangia pacifica</name>
    <dbReference type="NCBI Taxonomy" id="2911062"/>
    <lineage>
        <taxon>Bacteria</taxon>
        <taxon>Pseudomonadati</taxon>
        <taxon>Bacteroidota</taxon>
        <taxon>Flavobacteriia</taxon>
        <taxon>Flavobacteriales</taxon>
        <taxon>Flavobacteriaceae</taxon>
        <taxon>Zunongwangia</taxon>
    </lineage>
</organism>
<dbReference type="AlphaFoldDB" id="A0A9X1ZS83"/>
<gene>
    <name evidence="3" type="ORF">L1967_17430</name>
</gene>
<evidence type="ECO:0000256" key="1">
    <source>
        <dbReference type="SAM" id="Coils"/>
    </source>
</evidence>
<accession>A0A9X1ZS83</accession>
<dbReference type="SUPFAM" id="SSF52540">
    <property type="entry name" value="P-loop containing nucleoside triphosphate hydrolases"/>
    <property type="match status" value="1"/>
</dbReference>
<name>A0A9X1ZS83_9FLAO</name>
<evidence type="ECO:0000256" key="2">
    <source>
        <dbReference type="SAM" id="MobiDB-lite"/>
    </source>
</evidence>
<evidence type="ECO:0000313" key="3">
    <source>
        <dbReference type="EMBL" id="MCL6220077.1"/>
    </source>
</evidence>
<dbReference type="Proteomes" id="UP001139521">
    <property type="component" value="Unassembled WGS sequence"/>
</dbReference>
<reference evidence="3" key="1">
    <citation type="submission" date="2022-01" db="EMBL/GenBank/DDBJ databases">
        <title>Genome sequencing of Zunongwangia sp. M21534 genome.</title>
        <authorList>
            <person name="Chen Y."/>
            <person name="Dong C."/>
            <person name="Shao Z."/>
        </authorList>
    </citation>
    <scope>NUCLEOTIDE SEQUENCE</scope>
    <source>
        <strain evidence="3">MCCC M21534</strain>
    </source>
</reference>
<dbReference type="EMBL" id="JAKHSK010000032">
    <property type="protein sequence ID" value="MCL6220077.1"/>
    <property type="molecule type" value="Genomic_DNA"/>
</dbReference>
<keyword evidence="1" id="KW-0175">Coiled coil</keyword>
<protein>
    <submittedName>
        <fullName evidence="3">KAP family NTPase</fullName>
    </submittedName>
</protein>
<feature type="region of interest" description="Disordered" evidence="2">
    <location>
        <begin position="533"/>
        <end position="554"/>
    </location>
</feature>
<dbReference type="RefSeq" id="WP_249602783.1">
    <property type="nucleotide sequence ID" value="NZ_JAKHSK010000032.1"/>
</dbReference>
<keyword evidence="4" id="KW-1185">Reference proteome</keyword>
<dbReference type="InterPro" id="IPR027417">
    <property type="entry name" value="P-loop_NTPase"/>
</dbReference>
<sequence length="554" mass="64413">MEIPLFNPKVNDLATIVEEGTRANKGNRDRFIEPAEGTLRRALSKWHHIIFGRRGSGKSSLIYKASYELKEKGNPVAFVDLEPFKGHHYPDIIISVLLATMSKFSNWLENEISKDKGIKIWYTLGLKKRYLEKTKDLEELNIKIKKEIKELIEQLHLSDQANLKKTLIEEATNKLELAVKASANNPILNAETAINEALAETKNTEIQEEFRRSKKDYLLRKILDYKSLFTKLNNISKKDSYLFLDDLYHINRKDQADLIDYFHKIAKGNNLWIKIATIRNRTTWYTHSPQPIGMKIGDDADEINLDLTLEKFSTTKEFLSEILKRYIQDENSPSLNEIITDGGLDRLVLSSGGVTRDFLGLFRRSIDEARERIKRSKGEHHRGNRIGAEDANIAAGNYGDVKKEEFQRDTPEDREELENAFSDIKKFCLDISKMNIFLVDQEDTSYQDELIKELVDLRLLHQIKSRVTVSKTPGKIYRALLLDVSQYTGERARRDVEMLDFWKDSQKEKLRRNKLIFNRDIDIEEFEEKKKKNQLKSRNDFSGKNSSDQTKLDF</sequence>
<feature type="compositionally biased region" description="Polar residues" evidence="2">
    <location>
        <begin position="540"/>
        <end position="554"/>
    </location>
</feature>
<comment type="caution">
    <text evidence="3">The sequence shown here is derived from an EMBL/GenBank/DDBJ whole genome shotgun (WGS) entry which is preliminary data.</text>
</comment>
<feature type="coiled-coil region" evidence="1">
    <location>
        <begin position="127"/>
        <end position="154"/>
    </location>
</feature>
<evidence type="ECO:0000313" key="4">
    <source>
        <dbReference type="Proteomes" id="UP001139521"/>
    </source>
</evidence>